<name>A0A3S3NV25_9ACAR</name>
<evidence type="ECO:0000313" key="7">
    <source>
        <dbReference type="EMBL" id="RWS02466.1"/>
    </source>
</evidence>
<dbReference type="OrthoDB" id="6433780at2759"/>
<dbReference type="InterPro" id="IPR050332">
    <property type="entry name" value="GPCR_2"/>
</dbReference>
<gene>
    <name evidence="7" type="ORF">B4U79_02533</name>
</gene>
<keyword evidence="4 5" id="KW-0472">Membrane</keyword>
<dbReference type="GO" id="GO:0007166">
    <property type="term" value="P:cell surface receptor signaling pathway"/>
    <property type="evidence" value="ECO:0007669"/>
    <property type="project" value="InterPro"/>
</dbReference>
<evidence type="ECO:0000256" key="4">
    <source>
        <dbReference type="ARBA" id="ARBA00023136"/>
    </source>
</evidence>
<dbReference type="Proteomes" id="UP000285301">
    <property type="component" value="Unassembled WGS sequence"/>
</dbReference>
<protein>
    <submittedName>
        <fullName evidence="7">Secretin receptor-like protein</fullName>
    </submittedName>
</protein>
<dbReference type="GO" id="GO:0017046">
    <property type="term" value="F:peptide hormone binding"/>
    <property type="evidence" value="ECO:0007669"/>
    <property type="project" value="TreeGrafter"/>
</dbReference>
<feature type="non-terminal residue" evidence="7">
    <location>
        <position position="134"/>
    </location>
</feature>
<proteinExistence type="predicted"/>
<evidence type="ECO:0000313" key="8">
    <source>
        <dbReference type="Proteomes" id="UP000285301"/>
    </source>
</evidence>
<accession>A0A3S3NV25</accession>
<evidence type="ECO:0000256" key="2">
    <source>
        <dbReference type="ARBA" id="ARBA00022692"/>
    </source>
</evidence>
<feature type="domain" description="G-protein coupled receptors family 2 profile 2" evidence="6">
    <location>
        <begin position="1"/>
        <end position="134"/>
    </location>
</feature>
<dbReference type="Pfam" id="PF00002">
    <property type="entry name" value="7tm_2"/>
    <property type="match status" value="1"/>
</dbReference>
<dbReference type="AlphaFoldDB" id="A0A3S3NV25"/>
<dbReference type="PANTHER" id="PTHR45620">
    <property type="entry name" value="PDF RECEPTOR-LIKE PROTEIN-RELATED"/>
    <property type="match status" value="1"/>
</dbReference>
<reference evidence="7 8" key="1">
    <citation type="journal article" date="2018" name="Gigascience">
        <title>Genomes of trombidid mites reveal novel predicted allergens and laterally-transferred genes associated with secondary metabolism.</title>
        <authorList>
            <person name="Dong X."/>
            <person name="Chaisiri K."/>
            <person name="Xia D."/>
            <person name="Armstrong S.D."/>
            <person name="Fang Y."/>
            <person name="Donnelly M.J."/>
            <person name="Kadowaki T."/>
            <person name="McGarry J.W."/>
            <person name="Darby A.C."/>
            <person name="Makepeace B.L."/>
        </authorList>
    </citation>
    <scope>NUCLEOTIDE SEQUENCE [LARGE SCALE GENOMIC DNA]</scope>
    <source>
        <strain evidence="7">UoL-WK</strain>
    </source>
</reference>
<dbReference type="PANTHER" id="PTHR45620:SF1">
    <property type="entry name" value="G-PROTEIN COUPLED RECEPTORS FAMILY 2 PROFILE 2 DOMAIN-CONTAINING PROTEIN"/>
    <property type="match status" value="1"/>
</dbReference>
<comment type="caution">
    <text evidence="7">The sequence shown here is derived from an EMBL/GenBank/DDBJ whole genome shotgun (WGS) entry which is preliminary data.</text>
</comment>
<keyword evidence="8" id="KW-1185">Reference proteome</keyword>
<keyword evidence="7" id="KW-0675">Receptor</keyword>
<sequence length="134" mass="15653">MVFHIKSVFFSFNDKKSNPSPIWSLNESESIANIGQSDAIVCKIFTVIWQYSLLANYNWILMEGLYLHNLIFFNIFTDTSSIIKYIIFGWGLPIIPIIAWIFVKARYEDKLCWNTNENVGYFWITRGPITLSII</sequence>
<evidence type="ECO:0000256" key="5">
    <source>
        <dbReference type="SAM" id="Phobius"/>
    </source>
</evidence>
<dbReference type="PROSITE" id="PS50261">
    <property type="entry name" value="G_PROTEIN_RECEP_F2_4"/>
    <property type="match status" value="1"/>
</dbReference>
<dbReference type="InterPro" id="IPR017981">
    <property type="entry name" value="GPCR_2-like_7TM"/>
</dbReference>
<dbReference type="STRING" id="1965070.A0A3S3NV25"/>
<comment type="subcellular location">
    <subcellularLocation>
        <location evidence="1">Membrane</location>
        <topology evidence="1">Multi-pass membrane protein</topology>
    </subcellularLocation>
</comment>
<dbReference type="EMBL" id="NCKU01007673">
    <property type="protein sequence ID" value="RWS02466.1"/>
    <property type="molecule type" value="Genomic_DNA"/>
</dbReference>
<evidence type="ECO:0000256" key="1">
    <source>
        <dbReference type="ARBA" id="ARBA00004141"/>
    </source>
</evidence>
<dbReference type="GO" id="GO:0008528">
    <property type="term" value="F:G protein-coupled peptide receptor activity"/>
    <property type="evidence" value="ECO:0007669"/>
    <property type="project" value="TreeGrafter"/>
</dbReference>
<feature type="transmembrane region" description="Helical" evidence="5">
    <location>
        <begin position="82"/>
        <end position="103"/>
    </location>
</feature>
<evidence type="ECO:0000256" key="3">
    <source>
        <dbReference type="ARBA" id="ARBA00022989"/>
    </source>
</evidence>
<organism evidence="7 8">
    <name type="scientific">Dinothrombium tinctorium</name>
    <dbReference type="NCBI Taxonomy" id="1965070"/>
    <lineage>
        <taxon>Eukaryota</taxon>
        <taxon>Metazoa</taxon>
        <taxon>Ecdysozoa</taxon>
        <taxon>Arthropoda</taxon>
        <taxon>Chelicerata</taxon>
        <taxon>Arachnida</taxon>
        <taxon>Acari</taxon>
        <taxon>Acariformes</taxon>
        <taxon>Trombidiformes</taxon>
        <taxon>Prostigmata</taxon>
        <taxon>Anystina</taxon>
        <taxon>Parasitengona</taxon>
        <taxon>Trombidioidea</taxon>
        <taxon>Trombidiidae</taxon>
        <taxon>Dinothrombium</taxon>
    </lineage>
</organism>
<dbReference type="GO" id="GO:0005886">
    <property type="term" value="C:plasma membrane"/>
    <property type="evidence" value="ECO:0007669"/>
    <property type="project" value="TreeGrafter"/>
</dbReference>
<dbReference type="GO" id="GO:0007188">
    <property type="term" value="P:adenylate cyclase-modulating G protein-coupled receptor signaling pathway"/>
    <property type="evidence" value="ECO:0007669"/>
    <property type="project" value="TreeGrafter"/>
</dbReference>
<dbReference type="Gene3D" id="1.20.1070.10">
    <property type="entry name" value="Rhodopsin 7-helix transmembrane proteins"/>
    <property type="match status" value="1"/>
</dbReference>
<evidence type="ECO:0000259" key="6">
    <source>
        <dbReference type="PROSITE" id="PS50261"/>
    </source>
</evidence>
<keyword evidence="3 5" id="KW-1133">Transmembrane helix</keyword>
<dbReference type="InterPro" id="IPR000832">
    <property type="entry name" value="GPCR_2_secretin-like"/>
</dbReference>
<dbReference type="PRINTS" id="PR00249">
    <property type="entry name" value="GPCRSECRETIN"/>
</dbReference>
<keyword evidence="2 5" id="KW-0812">Transmembrane</keyword>